<dbReference type="Pfam" id="PF00072">
    <property type="entry name" value="Response_reg"/>
    <property type="match status" value="1"/>
</dbReference>
<keyword evidence="1" id="KW-0547">Nucleotide-binding</keyword>
<protein>
    <submittedName>
        <fullName evidence="10">Sigma54 dependent transcriptional regulator</fullName>
    </submittedName>
</protein>
<accession>A0A0K2GJ02</accession>
<dbReference type="STRING" id="42253.NITMOv2_4536"/>
<dbReference type="Pfam" id="PF00158">
    <property type="entry name" value="Sigma54_activat"/>
    <property type="match status" value="1"/>
</dbReference>
<dbReference type="SUPFAM" id="SSF46689">
    <property type="entry name" value="Homeodomain-like"/>
    <property type="match status" value="1"/>
</dbReference>
<reference evidence="10 11" key="1">
    <citation type="journal article" date="2015" name="Proc. Natl. Acad. Sci. U.S.A.">
        <title>Expanded metabolic versatility of ubiquitous nitrite-oxidizing bacteria from the genus Nitrospira.</title>
        <authorList>
            <person name="Koch H."/>
            <person name="Lucker S."/>
            <person name="Albertsen M."/>
            <person name="Kitzinger K."/>
            <person name="Herbold C."/>
            <person name="Spieck E."/>
            <person name="Nielsen P.H."/>
            <person name="Wagner M."/>
            <person name="Daims H."/>
        </authorList>
    </citation>
    <scope>NUCLEOTIDE SEQUENCE [LARGE SCALE GENOMIC DNA]</scope>
    <source>
        <strain evidence="10 11">NSP M-1</strain>
    </source>
</reference>
<dbReference type="CDD" id="cd00009">
    <property type="entry name" value="AAA"/>
    <property type="match status" value="1"/>
</dbReference>
<dbReference type="Proteomes" id="UP000069205">
    <property type="component" value="Chromosome"/>
</dbReference>
<evidence type="ECO:0000259" key="9">
    <source>
        <dbReference type="PROSITE" id="PS50110"/>
    </source>
</evidence>
<dbReference type="InterPro" id="IPR001789">
    <property type="entry name" value="Sig_transdc_resp-reg_receiver"/>
</dbReference>
<feature type="domain" description="Sigma-54 factor interaction" evidence="8">
    <location>
        <begin position="157"/>
        <end position="386"/>
    </location>
</feature>
<evidence type="ECO:0000256" key="6">
    <source>
        <dbReference type="ARBA" id="ARBA00023163"/>
    </source>
</evidence>
<dbReference type="Gene3D" id="1.10.8.60">
    <property type="match status" value="1"/>
</dbReference>
<evidence type="ECO:0000313" key="11">
    <source>
        <dbReference type="Proteomes" id="UP000069205"/>
    </source>
</evidence>
<keyword evidence="2" id="KW-0067">ATP-binding</keyword>
<dbReference type="InterPro" id="IPR009057">
    <property type="entry name" value="Homeodomain-like_sf"/>
</dbReference>
<evidence type="ECO:0000256" key="3">
    <source>
        <dbReference type="ARBA" id="ARBA00023015"/>
    </source>
</evidence>
<evidence type="ECO:0000256" key="2">
    <source>
        <dbReference type="ARBA" id="ARBA00022840"/>
    </source>
</evidence>
<dbReference type="FunFam" id="1.10.8.60:FF:000014">
    <property type="entry name" value="DNA-binding transcriptional regulator NtrC"/>
    <property type="match status" value="1"/>
</dbReference>
<dbReference type="Gene3D" id="1.10.10.60">
    <property type="entry name" value="Homeodomain-like"/>
    <property type="match status" value="1"/>
</dbReference>
<evidence type="ECO:0000259" key="8">
    <source>
        <dbReference type="PROSITE" id="PS50045"/>
    </source>
</evidence>
<evidence type="ECO:0000256" key="5">
    <source>
        <dbReference type="ARBA" id="ARBA00023159"/>
    </source>
</evidence>
<sequence>MRMNAVEQKVCTLLLVESNGSDVELFLRTLEQDLPRYEDEQVEIVINATAEGALRRLREQPIHLVITGLRLPDMTGIQLMDRIHDAEHRIPVLVTGCMDTLDGIVEAMRHGAFDYLVKPYERVTAVPRIHRAMRMSEILLSSVPIPQPRQPQPFNDIVCVSPAMRTVTGLIDAVAKVSATALIVGETGTGKELIAKAIHERSDERTGPFQVIDCTMFAEGTVESELFGHVRGAFTGAIADKRGLIESGSQGTVFLDEIGDIPLALQAKLLRVLEEGEVRAVGSTHPKKVHTRFIAATNQDLAEKVQKGEFRKDLYYRLNVMVIRVPALRDRKEDIPVLARYFINKYANDFGKPVPELHPSAVTELIAHPWPGNVRELRNVIERAVMLSQGHQHIDAQVIVSILQGVTKDPWVSGEYLLLPYSQAKEKILEEFNRRYISFKLANNQGNVTRAAVEAGLPRPYFHEIMRRYRRAA</sequence>
<dbReference type="Gene3D" id="3.40.50.300">
    <property type="entry name" value="P-loop containing nucleotide triphosphate hydrolases"/>
    <property type="match status" value="1"/>
</dbReference>
<dbReference type="PROSITE" id="PS50110">
    <property type="entry name" value="RESPONSE_REGULATORY"/>
    <property type="match status" value="1"/>
</dbReference>
<keyword evidence="3" id="KW-0805">Transcription regulation</keyword>
<name>A0A0K2GJ02_NITMO</name>
<dbReference type="SUPFAM" id="SSF52540">
    <property type="entry name" value="P-loop containing nucleoside triphosphate hydrolases"/>
    <property type="match status" value="1"/>
</dbReference>
<dbReference type="Gene3D" id="3.40.50.2300">
    <property type="match status" value="1"/>
</dbReference>
<dbReference type="PROSITE" id="PS50045">
    <property type="entry name" value="SIGMA54_INTERACT_4"/>
    <property type="match status" value="1"/>
</dbReference>
<dbReference type="InterPro" id="IPR027417">
    <property type="entry name" value="P-loop_NTPase"/>
</dbReference>
<comment type="caution">
    <text evidence="7">Lacks conserved residue(s) required for the propagation of feature annotation.</text>
</comment>
<dbReference type="KEGG" id="nmv:NITMOv2_4536"/>
<dbReference type="PROSITE" id="PS00688">
    <property type="entry name" value="SIGMA54_INTERACT_3"/>
    <property type="match status" value="1"/>
</dbReference>
<dbReference type="InterPro" id="IPR003593">
    <property type="entry name" value="AAA+_ATPase"/>
</dbReference>
<evidence type="ECO:0000313" key="10">
    <source>
        <dbReference type="EMBL" id="ALA60910.1"/>
    </source>
</evidence>
<dbReference type="InterPro" id="IPR025944">
    <property type="entry name" value="Sigma_54_int_dom_CS"/>
</dbReference>
<gene>
    <name evidence="10" type="ORF">NITMOv2_4536</name>
</gene>
<keyword evidence="11" id="KW-1185">Reference proteome</keyword>
<keyword evidence="5" id="KW-0010">Activator</keyword>
<dbReference type="AlphaFoldDB" id="A0A0K2GJ02"/>
<evidence type="ECO:0000256" key="4">
    <source>
        <dbReference type="ARBA" id="ARBA00023125"/>
    </source>
</evidence>
<dbReference type="GO" id="GO:0005524">
    <property type="term" value="F:ATP binding"/>
    <property type="evidence" value="ECO:0007669"/>
    <property type="project" value="UniProtKB-KW"/>
</dbReference>
<feature type="domain" description="Response regulatory" evidence="9">
    <location>
        <begin position="12"/>
        <end position="133"/>
    </location>
</feature>
<dbReference type="InterPro" id="IPR011006">
    <property type="entry name" value="CheY-like_superfamily"/>
</dbReference>
<dbReference type="InterPro" id="IPR058031">
    <property type="entry name" value="AAA_lid_NorR"/>
</dbReference>
<keyword evidence="6" id="KW-0804">Transcription</keyword>
<dbReference type="PANTHER" id="PTHR32071">
    <property type="entry name" value="TRANSCRIPTIONAL REGULATORY PROTEIN"/>
    <property type="match status" value="1"/>
</dbReference>
<proteinExistence type="predicted"/>
<dbReference type="Pfam" id="PF25601">
    <property type="entry name" value="AAA_lid_14"/>
    <property type="match status" value="1"/>
</dbReference>
<dbReference type="GO" id="GO:0000160">
    <property type="term" value="P:phosphorelay signal transduction system"/>
    <property type="evidence" value="ECO:0007669"/>
    <property type="project" value="InterPro"/>
</dbReference>
<dbReference type="GO" id="GO:0006355">
    <property type="term" value="P:regulation of DNA-templated transcription"/>
    <property type="evidence" value="ECO:0007669"/>
    <property type="project" value="InterPro"/>
</dbReference>
<dbReference type="InterPro" id="IPR002078">
    <property type="entry name" value="Sigma_54_int"/>
</dbReference>
<keyword evidence="4" id="KW-0238">DNA-binding</keyword>
<dbReference type="SUPFAM" id="SSF52172">
    <property type="entry name" value="CheY-like"/>
    <property type="match status" value="1"/>
</dbReference>
<dbReference type="SMART" id="SM00448">
    <property type="entry name" value="REC"/>
    <property type="match status" value="1"/>
</dbReference>
<dbReference type="EMBL" id="CP011801">
    <property type="protein sequence ID" value="ALA60910.1"/>
    <property type="molecule type" value="Genomic_DNA"/>
</dbReference>
<organism evidence="10 11">
    <name type="scientific">Nitrospira moscoviensis</name>
    <dbReference type="NCBI Taxonomy" id="42253"/>
    <lineage>
        <taxon>Bacteria</taxon>
        <taxon>Pseudomonadati</taxon>
        <taxon>Nitrospirota</taxon>
        <taxon>Nitrospiria</taxon>
        <taxon>Nitrospirales</taxon>
        <taxon>Nitrospiraceae</taxon>
        <taxon>Nitrospira</taxon>
    </lineage>
</organism>
<dbReference type="GO" id="GO:0003677">
    <property type="term" value="F:DNA binding"/>
    <property type="evidence" value="ECO:0007669"/>
    <property type="project" value="UniProtKB-KW"/>
</dbReference>
<evidence type="ECO:0000256" key="7">
    <source>
        <dbReference type="PROSITE-ProRule" id="PRU00169"/>
    </source>
</evidence>
<dbReference type="SMART" id="SM00382">
    <property type="entry name" value="AAA"/>
    <property type="match status" value="1"/>
</dbReference>
<dbReference type="FunFam" id="3.40.50.300:FF:000006">
    <property type="entry name" value="DNA-binding transcriptional regulator NtrC"/>
    <property type="match status" value="1"/>
</dbReference>
<dbReference type="PATRIC" id="fig|42253.5.peg.4473"/>
<evidence type="ECO:0000256" key="1">
    <source>
        <dbReference type="ARBA" id="ARBA00022741"/>
    </source>
</evidence>